<feature type="binding site" evidence="5">
    <location>
        <position position="157"/>
    </location>
    <ligand>
        <name>FAD</name>
        <dbReference type="ChEBI" id="CHEBI:57692"/>
    </ligand>
</feature>
<dbReference type="Gene3D" id="3.50.50.60">
    <property type="entry name" value="FAD/NAD(P)-binding domain"/>
    <property type="match status" value="1"/>
</dbReference>
<dbReference type="SUPFAM" id="SSF55298">
    <property type="entry name" value="YjgF-like"/>
    <property type="match status" value="1"/>
</dbReference>
<dbReference type="Gene3D" id="3.30.1330.40">
    <property type="entry name" value="RutC-like"/>
    <property type="match status" value="1"/>
</dbReference>
<dbReference type="GO" id="GO:0097621">
    <property type="term" value="F:monoamine oxidase activity"/>
    <property type="evidence" value="ECO:0007669"/>
    <property type="project" value="UniProtKB-EC"/>
</dbReference>
<evidence type="ECO:0000256" key="6">
    <source>
        <dbReference type="RuleBase" id="RU362067"/>
    </source>
</evidence>
<dbReference type="InterPro" id="IPR035959">
    <property type="entry name" value="RutC-like_sf"/>
</dbReference>
<comment type="catalytic activity">
    <reaction evidence="4">
        <text>a secondary aliphatic amine + O2 + H2O = a primary amine + an aldehyde + H2O2</text>
        <dbReference type="Rhea" id="RHEA:26414"/>
        <dbReference type="ChEBI" id="CHEBI:15377"/>
        <dbReference type="ChEBI" id="CHEBI:15379"/>
        <dbReference type="ChEBI" id="CHEBI:16240"/>
        <dbReference type="ChEBI" id="CHEBI:17478"/>
        <dbReference type="ChEBI" id="CHEBI:58855"/>
        <dbReference type="ChEBI" id="CHEBI:65296"/>
        <dbReference type="EC" id="1.4.3.4"/>
    </reaction>
</comment>
<dbReference type="eggNOG" id="KOG0029">
    <property type="taxonomic scope" value="Eukaryota"/>
</dbReference>
<accession>W9VMX5</accession>
<dbReference type="GeneID" id="19197945"/>
<dbReference type="SUPFAM" id="SSF51905">
    <property type="entry name" value="FAD/NAD(P)-binding domain"/>
    <property type="match status" value="1"/>
</dbReference>
<comment type="similarity">
    <text evidence="2 6">Belongs to the flavin monoamine oxidase family.</text>
</comment>
<dbReference type="EC" id="1.4.3.-" evidence="6"/>
<dbReference type="AlphaFoldDB" id="W9VMX5"/>
<dbReference type="InterPro" id="IPR006175">
    <property type="entry name" value="YjgF/YER057c/UK114"/>
</dbReference>
<keyword evidence="9" id="KW-1185">Reference proteome</keyword>
<dbReference type="InterPro" id="IPR001613">
    <property type="entry name" value="Flavin_amine_oxidase"/>
</dbReference>
<evidence type="ECO:0000259" key="7">
    <source>
        <dbReference type="Pfam" id="PF01593"/>
    </source>
</evidence>
<evidence type="ECO:0000256" key="4">
    <source>
        <dbReference type="ARBA" id="ARBA00048448"/>
    </source>
</evidence>
<feature type="domain" description="Amine oxidase" evidence="7">
    <location>
        <begin position="156"/>
        <end position="603"/>
    </location>
</feature>
<gene>
    <name evidence="8" type="ORF">A1O5_13262</name>
</gene>
<proteinExistence type="inferred from homology"/>
<dbReference type="Gene3D" id="1.10.405.10">
    <property type="entry name" value="Guanine Nucleotide Dissociation Inhibitor, domain 1"/>
    <property type="match status" value="1"/>
</dbReference>
<dbReference type="InterPro" id="IPR002937">
    <property type="entry name" value="Amino_oxidase"/>
</dbReference>
<dbReference type="EMBL" id="AMGX01000045">
    <property type="protein sequence ID" value="EXJ53486.1"/>
    <property type="molecule type" value="Genomic_DNA"/>
</dbReference>
<protein>
    <recommendedName>
        <fullName evidence="6">Amine oxidase</fullName>
        <ecNumber evidence="6">1.4.3.-</ecNumber>
    </recommendedName>
</protein>
<comment type="caution">
    <text evidence="8">The sequence shown here is derived from an EMBL/GenBank/DDBJ whole genome shotgun (WGS) entry which is preliminary data.</text>
</comment>
<dbReference type="HOGENOM" id="CLU_004498_0_3_1"/>
<keyword evidence="6" id="KW-0274">FAD</keyword>
<evidence type="ECO:0000256" key="1">
    <source>
        <dbReference type="ARBA" id="ARBA00001974"/>
    </source>
</evidence>
<dbReference type="SUPFAM" id="SSF54373">
    <property type="entry name" value="FAD-linked reductases, C-terminal domain"/>
    <property type="match status" value="1"/>
</dbReference>
<dbReference type="Pfam" id="PF01593">
    <property type="entry name" value="Amino_oxidase"/>
    <property type="match status" value="1"/>
</dbReference>
<feature type="binding site" evidence="5">
    <location>
        <position position="579"/>
    </location>
    <ligand>
        <name>FAD</name>
        <dbReference type="ChEBI" id="CHEBI:57692"/>
    </ligand>
</feature>
<evidence type="ECO:0000256" key="2">
    <source>
        <dbReference type="ARBA" id="ARBA00005995"/>
    </source>
</evidence>
<sequence length="615" mass="66942">MASNVKYLNPDTIHTVQSYSHAAVTRSNTVLVETAGQVGITPEGKLLETYELQVAQAFKNLKNALAAAGATPADIVKIRFYIKDYNPSKLAALGHSLRDLVDGQNAPPSLLLSTPSLSDPKYLFEIDATAAVSYNQARMGNDKTINTDVVVVGAGLSGLQAAVDLQRAGVKCIVFETLDRIGGRTYSVQASDLNNGMVDLGAAWINDTTQDKIWALAQKYGMGTVQQRAEGWDLAEGEDGTISKQEYGSRAFAPEVWEKHVEPYLQDLDDKSKGINLELPAASARAQEFDAISVADYVREHHNHHAVLNLSASLLRSMLGVEPAECSFFFYLTYIATNYGIWNMISDRKGGGQYLRVRGGTQQFSHHLASELQNGTIKLCHPVKRISQLGDGQVRVEAGLRTVVLCKRVIVSVPTPVYSTIQFCPPLPTPKALLGQSTILGTYSKFVLVFKEPWWYEGSTPWSGCLSSAKGPIVFTRDTSFPEDNLWVITTFCVGGPGRTWSFLPEAARRRTVLDQFRKILSTGFKDIPDPIAMHEMEWGKVESCPGAPCPVTSTHVLAASAGRSMTAPFQNVHFVGTETASRSKGFMDGALRSGSRGAEEVIRSLTSATAASRL</sequence>
<evidence type="ECO:0000313" key="9">
    <source>
        <dbReference type="Proteomes" id="UP000019471"/>
    </source>
</evidence>
<dbReference type="STRING" id="1182543.W9VMX5"/>
<organism evidence="8 9">
    <name type="scientific">Cladophialophora psammophila CBS 110553</name>
    <dbReference type="NCBI Taxonomy" id="1182543"/>
    <lineage>
        <taxon>Eukaryota</taxon>
        <taxon>Fungi</taxon>
        <taxon>Dikarya</taxon>
        <taxon>Ascomycota</taxon>
        <taxon>Pezizomycotina</taxon>
        <taxon>Eurotiomycetes</taxon>
        <taxon>Chaetothyriomycetidae</taxon>
        <taxon>Chaetothyriales</taxon>
        <taxon>Herpotrichiellaceae</taxon>
        <taxon>Cladophialophora</taxon>
    </lineage>
</organism>
<evidence type="ECO:0000256" key="5">
    <source>
        <dbReference type="PIRSR" id="PIRSR601613-1"/>
    </source>
</evidence>
<reference evidence="8 9" key="1">
    <citation type="submission" date="2013-03" db="EMBL/GenBank/DDBJ databases">
        <title>The Genome Sequence of Cladophialophora psammophila CBS 110553.</title>
        <authorList>
            <consortium name="The Broad Institute Genomics Platform"/>
            <person name="Cuomo C."/>
            <person name="de Hoog S."/>
            <person name="Gorbushina A."/>
            <person name="Walker B."/>
            <person name="Young S.K."/>
            <person name="Zeng Q."/>
            <person name="Gargeya S."/>
            <person name="Fitzgerald M."/>
            <person name="Haas B."/>
            <person name="Abouelleil A."/>
            <person name="Allen A.W."/>
            <person name="Alvarado L."/>
            <person name="Arachchi H.M."/>
            <person name="Berlin A.M."/>
            <person name="Chapman S.B."/>
            <person name="Gainer-Dewar J."/>
            <person name="Goldberg J."/>
            <person name="Griggs A."/>
            <person name="Gujja S."/>
            <person name="Hansen M."/>
            <person name="Howarth C."/>
            <person name="Imamovic A."/>
            <person name="Ireland A."/>
            <person name="Larimer J."/>
            <person name="McCowan C."/>
            <person name="Murphy C."/>
            <person name="Pearson M."/>
            <person name="Poon T.W."/>
            <person name="Priest M."/>
            <person name="Roberts A."/>
            <person name="Saif S."/>
            <person name="Shea T."/>
            <person name="Sisk P."/>
            <person name="Sykes S."/>
            <person name="Wortman J."/>
            <person name="Nusbaum C."/>
            <person name="Birren B."/>
        </authorList>
    </citation>
    <scope>NUCLEOTIDE SEQUENCE [LARGE SCALE GENOMIC DNA]</scope>
    <source>
        <strain evidence="8 9">CBS 110553</strain>
    </source>
</reference>
<dbReference type="PANTHER" id="PTHR43563:SF14">
    <property type="entry name" value="AMINE OXIDASE"/>
    <property type="match status" value="1"/>
</dbReference>
<dbReference type="Proteomes" id="UP000019471">
    <property type="component" value="Unassembled WGS sequence"/>
</dbReference>
<comment type="cofactor">
    <cofactor evidence="1 6">
        <name>FAD</name>
        <dbReference type="ChEBI" id="CHEBI:57692"/>
    </cofactor>
</comment>
<keyword evidence="6" id="KW-0285">Flavoprotein</keyword>
<dbReference type="InterPro" id="IPR050703">
    <property type="entry name" value="Flavin_MAO"/>
</dbReference>
<evidence type="ECO:0000256" key="3">
    <source>
        <dbReference type="ARBA" id="ARBA00023002"/>
    </source>
</evidence>
<dbReference type="InterPro" id="IPR036188">
    <property type="entry name" value="FAD/NAD-bd_sf"/>
</dbReference>
<name>W9VMX5_9EURO</name>
<evidence type="ECO:0000313" key="8">
    <source>
        <dbReference type="EMBL" id="EXJ53486.1"/>
    </source>
</evidence>
<keyword evidence="3 6" id="KW-0560">Oxidoreductase</keyword>
<dbReference type="CDD" id="cd00448">
    <property type="entry name" value="YjgF_YER057c_UK114_family"/>
    <property type="match status" value="1"/>
</dbReference>
<dbReference type="PANTHER" id="PTHR43563">
    <property type="entry name" value="AMINE OXIDASE"/>
    <property type="match status" value="1"/>
</dbReference>
<dbReference type="Pfam" id="PF01042">
    <property type="entry name" value="Ribonuc_L-PSP"/>
    <property type="match status" value="1"/>
</dbReference>
<dbReference type="PRINTS" id="PR00757">
    <property type="entry name" value="AMINEOXDASEF"/>
</dbReference>
<dbReference type="OrthoDB" id="5046242at2759"/>
<dbReference type="Gene3D" id="3.90.660.10">
    <property type="match status" value="1"/>
</dbReference>
<feature type="binding site" evidence="5">
    <location>
        <position position="383"/>
    </location>
    <ligand>
        <name>FAD</name>
        <dbReference type="ChEBI" id="CHEBI:57692"/>
    </ligand>
</feature>
<feature type="binding site" evidence="5">
    <location>
        <position position="492"/>
    </location>
    <ligand>
        <name>substrate</name>
    </ligand>
</feature>
<dbReference type="RefSeq" id="XP_007752018.1">
    <property type="nucleotide sequence ID" value="XM_007753828.1"/>
</dbReference>